<evidence type="ECO:0000313" key="1">
    <source>
        <dbReference type="EMBL" id="KGN53070.1"/>
    </source>
</evidence>
<organism evidence="1 2">
    <name type="scientific">Cucumis sativus</name>
    <name type="common">Cucumber</name>
    <dbReference type="NCBI Taxonomy" id="3659"/>
    <lineage>
        <taxon>Eukaryota</taxon>
        <taxon>Viridiplantae</taxon>
        <taxon>Streptophyta</taxon>
        <taxon>Embryophyta</taxon>
        <taxon>Tracheophyta</taxon>
        <taxon>Spermatophyta</taxon>
        <taxon>Magnoliopsida</taxon>
        <taxon>eudicotyledons</taxon>
        <taxon>Gunneridae</taxon>
        <taxon>Pentapetalae</taxon>
        <taxon>rosids</taxon>
        <taxon>fabids</taxon>
        <taxon>Cucurbitales</taxon>
        <taxon>Cucurbitaceae</taxon>
        <taxon>Benincaseae</taxon>
        <taxon>Cucumis</taxon>
    </lineage>
</organism>
<dbReference type="Proteomes" id="UP000029981">
    <property type="component" value="Chromosome 4"/>
</dbReference>
<dbReference type="EMBL" id="CM002925">
    <property type="protein sequence ID" value="KGN53070.1"/>
    <property type="molecule type" value="Genomic_DNA"/>
</dbReference>
<dbReference type="Gramene" id="KGN53070">
    <property type="protein sequence ID" value="KGN53070"/>
    <property type="gene ID" value="Csa_4G015110"/>
</dbReference>
<proteinExistence type="predicted"/>
<reference evidence="1 2" key="2">
    <citation type="journal article" date="2009" name="PLoS ONE">
        <title>An integrated genetic and cytogenetic map of the cucumber genome.</title>
        <authorList>
            <person name="Ren Y."/>
            <person name="Zhang Z."/>
            <person name="Liu J."/>
            <person name="Staub J.E."/>
            <person name="Han Y."/>
            <person name="Cheng Z."/>
            <person name="Li X."/>
            <person name="Lu J."/>
            <person name="Miao H."/>
            <person name="Kang H."/>
            <person name="Xie B."/>
            <person name="Gu X."/>
            <person name="Wang X."/>
            <person name="Du Y."/>
            <person name="Jin W."/>
            <person name="Huang S."/>
        </authorList>
    </citation>
    <scope>NUCLEOTIDE SEQUENCE [LARGE SCALE GENOMIC DNA]</scope>
    <source>
        <strain evidence="2">cv. 9930</strain>
    </source>
</reference>
<reference evidence="1 2" key="1">
    <citation type="journal article" date="2009" name="Nat. Genet.">
        <title>The genome of the cucumber, Cucumis sativus L.</title>
        <authorList>
            <person name="Huang S."/>
            <person name="Li R."/>
            <person name="Zhang Z."/>
            <person name="Li L."/>
            <person name="Gu X."/>
            <person name="Fan W."/>
            <person name="Lucas W.J."/>
            <person name="Wang X."/>
            <person name="Xie B."/>
            <person name="Ni P."/>
            <person name="Ren Y."/>
            <person name="Zhu H."/>
            <person name="Li J."/>
            <person name="Lin K."/>
            <person name="Jin W."/>
            <person name="Fei Z."/>
            <person name="Li G."/>
            <person name="Staub J."/>
            <person name="Kilian A."/>
            <person name="van der Vossen E.A."/>
            <person name="Wu Y."/>
            <person name="Guo J."/>
            <person name="He J."/>
            <person name="Jia Z."/>
            <person name="Ren Y."/>
            <person name="Tian G."/>
            <person name="Lu Y."/>
            <person name="Ruan J."/>
            <person name="Qian W."/>
            <person name="Wang M."/>
            <person name="Huang Q."/>
            <person name="Li B."/>
            <person name="Xuan Z."/>
            <person name="Cao J."/>
            <person name="Asan"/>
            <person name="Wu Z."/>
            <person name="Zhang J."/>
            <person name="Cai Q."/>
            <person name="Bai Y."/>
            <person name="Zhao B."/>
            <person name="Han Y."/>
            <person name="Li Y."/>
            <person name="Li X."/>
            <person name="Wang S."/>
            <person name="Shi Q."/>
            <person name="Liu S."/>
            <person name="Cho W.K."/>
            <person name="Kim J.Y."/>
            <person name="Xu Y."/>
            <person name="Heller-Uszynska K."/>
            <person name="Miao H."/>
            <person name="Cheng Z."/>
            <person name="Zhang S."/>
            <person name="Wu J."/>
            <person name="Yang Y."/>
            <person name="Kang H."/>
            <person name="Li M."/>
            <person name="Liang H."/>
            <person name="Ren X."/>
            <person name="Shi Z."/>
            <person name="Wen M."/>
            <person name="Jian M."/>
            <person name="Yang H."/>
            <person name="Zhang G."/>
            <person name="Yang Z."/>
            <person name="Chen R."/>
            <person name="Liu S."/>
            <person name="Li J."/>
            <person name="Ma L."/>
            <person name="Liu H."/>
            <person name="Zhou Y."/>
            <person name="Zhao J."/>
            <person name="Fang X."/>
            <person name="Li G."/>
            <person name="Fang L."/>
            <person name="Li Y."/>
            <person name="Liu D."/>
            <person name="Zheng H."/>
            <person name="Zhang Y."/>
            <person name="Qin N."/>
            <person name="Li Z."/>
            <person name="Yang G."/>
            <person name="Yang S."/>
            <person name="Bolund L."/>
            <person name="Kristiansen K."/>
            <person name="Zheng H."/>
            <person name="Li S."/>
            <person name="Zhang X."/>
            <person name="Yang H."/>
            <person name="Wang J."/>
            <person name="Sun R."/>
            <person name="Zhang B."/>
            <person name="Jiang S."/>
            <person name="Wang J."/>
            <person name="Du Y."/>
            <person name="Li S."/>
        </authorList>
    </citation>
    <scope>NUCLEOTIDE SEQUENCE [LARGE SCALE GENOMIC DNA]</scope>
    <source>
        <strain evidence="2">cv. 9930</strain>
    </source>
</reference>
<dbReference type="AlphaFoldDB" id="A0A0A0KTY2"/>
<reference evidence="1 2" key="4">
    <citation type="journal article" date="2011" name="BMC Genomics">
        <title>RNA-Seq improves annotation of protein-coding genes in the cucumber genome.</title>
        <authorList>
            <person name="Li Z."/>
            <person name="Zhang Z."/>
            <person name="Yan P."/>
            <person name="Huang S."/>
            <person name="Fei Z."/>
            <person name="Lin K."/>
        </authorList>
    </citation>
    <scope>NUCLEOTIDE SEQUENCE [LARGE SCALE GENOMIC DNA]</scope>
    <source>
        <strain evidence="2">cv. 9930</strain>
    </source>
</reference>
<dbReference type="PANTHER" id="PTHR36707">
    <property type="entry name" value="T20M3.17 PROTEIN"/>
    <property type="match status" value="1"/>
</dbReference>
<name>A0A0A0KTY2_CUCSA</name>
<accession>A0A0A0KTY2</accession>
<dbReference type="PANTHER" id="PTHR36707:SF1">
    <property type="entry name" value="T20M3.17 PROTEIN"/>
    <property type="match status" value="1"/>
</dbReference>
<sequence>MEISSLTADQIHAYNSSDEQVAEIRLFLDSNNRWNFLNSSPAFLLNLEREDSKLIPDGEFDFDWFQSNFPSPSFRSGFNFEVKLAAIEDADGEIRDGPLFWPLEHEIKWKSMEDWNWFAISPRKEELKSSTVPLNSNNGMRFQGRKITLNQVPKRRFVFNSRSAASEMMELKERRDSKACVPRIGAVPSRFNRPGNRNSVGKGWEEKLMAVDRDFEEKDRAGREEIPMETLLGLREFDGREGLGSELDEVVLSLDEDEACNQRSSLVLYNGLSLQL</sequence>
<keyword evidence="2" id="KW-1185">Reference proteome</keyword>
<evidence type="ECO:0000313" key="2">
    <source>
        <dbReference type="Proteomes" id="UP000029981"/>
    </source>
</evidence>
<protein>
    <submittedName>
        <fullName evidence="1">Uncharacterized protein</fullName>
    </submittedName>
</protein>
<gene>
    <name evidence="1" type="ORF">Csa_4G015110</name>
</gene>
<reference evidence="1 2" key="3">
    <citation type="journal article" date="2010" name="BMC Genomics">
        <title>Transcriptome sequencing and comparative analysis of cucumber flowers with different sex types.</title>
        <authorList>
            <person name="Guo S."/>
            <person name="Zheng Y."/>
            <person name="Joung J.G."/>
            <person name="Liu S."/>
            <person name="Zhang Z."/>
            <person name="Crasta O.R."/>
            <person name="Sobral B.W."/>
            <person name="Xu Y."/>
            <person name="Huang S."/>
            <person name="Fei Z."/>
        </authorList>
    </citation>
    <scope>NUCLEOTIDE SEQUENCE [LARGE SCALE GENOMIC DNA]</scope>
    <source>
        <strain evidence="2">cv. 9930</strain>
    </source>
</reference>
<dbReference type="OMA" id="FNGDVFM"/>